<evidence type="ECO:0000256" key="10">
    <source>
        <dbReference type="SAM" id="MobiDB-lite"/>
    </source>
</evidence>
<dbReference type="HOGENOM" id="CLU_035525_0_0_1"/>
<feature type="domain" description="Bromo" evidence="11">
    <location>
        <begin position="62"/>
        <end position="133"/>
    </location>
</feature>
<organism evidence="12 13">
    <name type="scientific">Lodderomyces elongisporus (strain ATCC 11503 / CBS 2605 / JCM 1781 / NBRC 1676 / NRRL YB-4239)</name>
    <name type="common">Yeast</name>
    <name type="synonym">Saccharomyces elongisporus</name>
    <dbReference type="NCBI Taxonomy" id="379508"/>
    <lineage>
        <taxon>Eukaryota</taxon>
        <taxon>Fungi</taxon>
        <taxon>Dikarya</taxon>
        <taxon>Ascomycota</taxon>
        <taxon>Saccharomycotina</taxon>
        <taxon>Pichiomycetes</taxon>
        <taxon>Debaryomycetaceae</taxon>
        <taxon>Candida/Lodderomyces clade</taxon>
        <taxon>Lodderomyces</taxon>
    </lineage>
</organism>
<dbReference type="Gene3D" id="1.20.920.10">
    <property type="entry name" value="Bromodomain-like"/>
    <property type="match status" value="2"/>
</dbReference>
<dbReference type="PRINTS" id="PR00503">
    <property type="entry name" value="BROMODOMAIN"/>
</dbReference>
<dbReference type="GO" id="GO:0016586">
    <property type="term" value="C:RSC-type complex"/>
    <property type="evidence" value="ECO:0007669"/>
    <property type="project" value="InterPro"/>
</dbReference>
<evidence type="ECO:0000259" key="11">
    <source>
        <dbReference type="PROSITE" id="PS50014"/>
    </source>
</evidence>
<dbReference type="VEuPathDB" id="FungiDB:LELG_01237"/>
<feature type="region of interest" description="Disordered" evidence="10">
    <location>
        <begin position="444"/>
        <end position="473"/>
    </location>
</feature>
<dbReference type="Proteomes" id="UP000001996">
    <property type="component" value="Unassembled WGS sequence"/>
</dbReference>
<dbReference type="eggNOG" id="KOG1827">
    <property type="taxonomic scope" value="Eukaryota"/>
</dbReference>
<dbReference type="GO" id="GO:0003682">
    <property type="term" value="F:chromatin binding"/>
    <property type="evidence" value="ECO:0007669"/>
    <property type="project" value="TreeGrafter"/>
</dbReference>
<evidence type="ECO:0000256" key="8">
    <source>
        <dbReference type="PROSITE-ProRule" id="PRU00035"/>
    </source>
</evidence>
<evidence type="ECO:0000256" key="7">
    <source>
        <dbReference type="ARBA" id="ARBA00023242"/>
    </source>
</evidence>
<feature type="compositionally biased region" description="Low complexity" evidence="10">
    <location>
        <begin position="359"/>
        <end position="369"/>
    </location>
</feature>
<dbReference type="OrthoDB" id="1742084at2759"/>
<dbReference type="KEGG" id="lel:PVL30_001206"/>
<gene>
    <name evidence="12" type="ORF">LELG_01237</name>
</gene>
<protein>
    <recommendedName>
        <fullName evidence="11">Bromo domain-containing protein</fullName>
    </recommendedName>
</protein>
<dbReference type="PANTHER" id="PTHR16062:SF19">
    <property type="entry name" value="PROTEIN POLYBROMO-1"/>
    <property type="match status" value="1"/>
</dbReference>
<dbReference type="PANTHER" id="PTHR16062">
    <property type="entry name" value="SWI/SNF-RELATED"/>
    <property type="match status" value="1"/>
</dbReference>
<evidence type="ECO:0000313" key="12">
    <source>
        <dbReference type="EMBL" id="EDK43059.1"/>
    </source>
</evidence>
<evidence type="ECO:0000256" key="3">
    <source>
        <dbReference type="ARBA" id="ARBA00022853"/>
    </source>
</evidence>
<keyword evidence="5 8" id="KW-0103">Bromodomain</keyword>
<dbReference type="AlphaFoldDB" id="A5DV51"/>
<feature type="coiled-coil region" evidence="9">
    <location>
        <begin position="133"/>
        <end position="167"/>
    </location>
</feature>
<dbReference type="CDD" id="cd04369">
    <property type="entry name" value="Bromodomain"/>
    <property type="match status" value="2"/>
</dbReference>
<feature type="compositionally biased region" description="Basic and acidic residues" evidence="10">
    <location>
        <begin position="381"/>
        <end position="394"/>
    </location>
</feature>
<keyword evidence="4" id="KW-0805">Transcription regulation</keyword>
<dbReference type="FunCoup" id="A5DV51">
    <property type="interactions" value="280"/>
</dbReference>
<keyword evidence="7" id="KW-0539">Nucleus</keyword>
<keyword evidence="9" id="KW-0175">Coiled coil</keyword>
<feature type="domain" description="Bromo" evidence="11">
    <location>
        <begin position="246"/>
        <end position="324"/>
    </location>
</feature>
<accession>A5DV51</accession>
<keyword evidence="2" id="KW-0677">Repeat</keyword>
<keyword evidence="13" id="KW-1185">Reference proteome</keyword>
<evidence type="ECO:0000256" key="6">
    <source>
        <dbReference type="ARBA" id="ARBA00023163"/>
    </source>
</evidence>
<dbReference type="InterPro" id="IPR036427">
    <property type="entry name" value="Bromodomain-like_sf"/>
</dbReference>
<feature type="region of interest" description="Disordered" evidence="10">
    <location>
        <begin position="1"/>
        <end position="43"/>
    </location>
</feature>
<dbReference type="InterPro" id="IPR037382">
    <property type="entry name" value="Rsc/polybromo"/>
</dbReference>
<evidence type="ECO:0000256" key="5">
    <source>
        <dbReference type="ARBA" id="ARBA00023117"/>
    </source>
</evidence>
<sequence length="700" mass="79148">MPPKRKVSTGVSGPEPAHAPALGSESPQLKKQKPQQPGKHSVSATKKFYQSTLDRIHTLQEGDELLAAAFIKLPSKKFYPDYYHLIKRPVSVNEIQKRVNLRYTGESTSEFLDDFKLLWENAATYNDVDSWIVKNAKKLFEFVQDQVAKFENTASSQEEEEEEVEEAVVVEKGREIEEGADATSEAESGIKKLRPTKLKLKIPKHNIEAPSKRKNNGGENKTFSLSTLTNECLNVLEDVIKHEFKDIGVLSYIFMEEVDQSLYTDYSKYVKKPMAFNTVKKLLNTQKLFNSKQSLSDNLQIFHDTVALIFSNARAYNNEGSQISHDATLLEKYFETQYGILKTKVHEVLEKQQREEDVQQQQQQQQQQQHPKLKISLTRPSTERKTKKVKDEPKVSQTEQTSKSVSEVKKEEKAQHLQNHEAQAQLTQVQPATTEAMVVAPPSVSTLEKTSAEVKSSAEVAADKTAENTMGRSEPTLLESNLIIQESSIYSSPSLSQHLAKYVDQQVSSSILSPLVSRESIIKQALFPTLAKQPLATMFSYKFPANGFVDHSYSVVLPADVLPFISFKVSLHHHLFLAKEADLIDGHGYLNSTSDEDFQCNLYVNDEEVIQPNDCFAEKKENSDESVLAVQYDIKLSPGLNVLSFECKVAPALSKKVKNTVLQEQPEEFSGSRHTRHQLQQMKMSWDVETVNFYVVCSQY</sequence>
<dbReference type="GeneID" id="5235355"/>
<dbReference type="InParanoid" id="A5DV51"/>
<evidence type="ECO:0000256" key="1">
    <source>
        <dbReference type="ARBA" id="ARBA00004123"/>
    </source>
</evidence>
<reference evidence="12 13" key="1">
    <citation type="journal article" date="2009" name="Nature">
        <title>Evolution of pathogenicity and sexual reproduction in eight Candida genomes.</title>
        <authorList>
            <person name="Butler G."/>
            <person name="Rasmussen M.D."/>
            <person name="Lin M.F."/>
            <person name="Santos M.A."/>
            <person name="Sakthikumar S."/>
            <person name="Munro C.A."/>
            <person name="Rheinbay E."/>
            <person name="Grabherr M."/>
            <person name="Forche A."/>
            <person name="Reedy J.L."/>
            <person name="Agrafioti I."/>
            <person name="Arnaud M.B."/>
            <person name="Bates S."/>
            <person name="Brown A.J."/>
            <person name="Brunke S."/>
            <person name="Costanzo M.C."/>
            <person name="Fitzpatrick D.A."/>
            <person name="de Groot P.W."/>
            <person name="Harris D."/>
            <person name="Hoyer L.L."/>
            <person name="Hube B."/>
            <person name="Klis F.M."/>
            <person name="Kodira C."/>
            <person name="Lennard N."/>
            <person name="Logue M.E."/>
            <person name="Martin R."/>
            <person name="Neiman A.M."/>
            <person name="Nikolaou E."/>
            <person name="Quail M.A."/>
            <person name="Quinn J."/>
            <person name="Santos M.C."/>
            <person name="Schmitzberger F.F."/>
            <person name="Sherlock G."/>
            <person name="Shah P."/>
            <person name="Silverstein K.A."/>
            <person name="Skrzypek M.S."/>
            <person name="Soll D."/>
            <person name="Staggs R."/>
            <person name="Stansfield I."/>
            <person name="Stumpf M.P."/>
            <person name="Sudbery P.E."/>
            <person name="Srikantha T."/>
            <person name="Zeng Q."/>
            <person name="Berman J."/>
            <person name="Berriman M."/>
            <person name="Heitman J."/>
            <person name="Gow N.A."/>
            <person name="Lorenz M.C."/>
            <person name="Birren B.W."/>
            <person name="Kellis M."/>
            <person name="Cuomo C.A."/>
        </authorList>
    </citation>
    <scope>NUCLEOTIDE SEQUENCE [LARGE SCALE GENOMIC DNA]</scope>
    <source>
        <strain evidence="13">ATCC 11503 / BCRC 21390 / CBS 2605 / JCM 1781 / NBRC 1676 / NRRL YB-4239</strain>
    </source>
</reference>
<comment type="subcellular location">
    <subcellularLocation>
        <location evidence="1">Nucleus</location>
    </subcellularLocation>
</comment>
<dbReference type="SMART" id="SM00297">
    <property type="entry name" value="BROMO"/>
    <property type="match status" value="2"/>
</dbReference>
<dbReference type="EMBL" id="CH981524">
    <property type="protein sequence ID" value="EDK43059.1"/>
    <property type="molecule type" value="Genomic_DNA"/>
</dbReference>
<evidence type="ECO:0000256" key="9">
    <source>
        <dbReference type="SAM" id="Coils"/>
    </source>
</evidence>
<dbReference type="GO" id="GO:0006368">
    <property type="term" value="P:transcription elongation by RNA polymerase II"/>
    <property type="evidence" value="ECO:0007669"/>
    <property type="project" value="TreeGrafter"/>
</dbReference>
<evidence type="ECO:0000313" key="13">
    <source>
        <dbReference type="Proteomes" id="UP000001996"/>
    </source>
</evidence>
<dbReference type="SUPFAM" id="SSF47370">
    <property type="entry name" value="Bromodomain"/>
    <property type="match status" value="2"/>
</dbReference>
<feature type="region of interest" description="Disordered" evidence="10">
    <location>
        <begin position="355"/>
        <end position="429"/>
    </location>
</feature>
<dbReference type="InterPro" id="IPR001487">
    <property type="entry name" value="Bromodomain"/>
</dbReference>
<dbReference type="GO" id="GO:0006338">
    <property type="term" value="P:chromatin remodeling"/>
    <property type="evidence" value="ECO:0007669"/>
    <property type="project" value="InterPro"/>
</dbReference>
<dbReference type="STRING" id="379508.A5DV51"/>
<proteinExistence type="predicted"/>
<evidence type="ECO:0000256" key="4">
    <source>
        <dbReference type="ARBA" id="ARBA00023015"/>
    </source>
</evidence>
<name>A5DV51_LODEL</name>
<dbReference type="PROSITE" id="PS50014">
    <property type="entry name" value="BROMODOMAIN_2"/>
    <property type="match status" value="2"/>
</dbReference>
<keyword evidence="6" id="KW-0804">Transcription</keyword>
<dbReference type="OMA" id="FQCKLFV"/>
<evidence type="ECO:0000256" key="2">
    <source>
        <dbReference type="ARBA" id="ARBA00022737"/>
    </source>
</evidence>
<feature type="compositionally biased region" description="Polar residues" evidence="10">
    <location>
        <begin position="420"/>
        <end position="429"/>
    </location>
</feature>
<dbReference type="Pfam" id="PF00439">
    <property type="entry name" value="Bromodomain"/>
    <property type="match status" value="2"/>
</dbReference>
<keyword evidence="3" id="KW-0156">Chromatin regulator</keyword>
<feature type="compositionally biased region" description="Basic and acidic residues" evidence="10">
    <location>
        <begin position="406"/>
        <end position="419"/>
    </location>
</feature>